<dbReference type="Proteomes" id="UP001221142">
    <property type="component" value="Unassembled WGS sequence"/>
</dbReference>
<evidence type="ECO:0000313" key="1">
    <source>
        <dbReference type="EMBL" id="KAJ7646689.1"/>
    </source>
</evidence>
<name>A0AAD7CDZ2_9AGAR</name>
<proteinExistence type="predicted"/>
<comment type="caution">
    <text evidence="1">The sequence shown here is derived from an EMBL/GenBank/DDBJ whole genome shotgun (WGS) entry which is preliminary data.</text>
</comment>
<keyword evidence="2" id="KW-1185">Reference proteome</keyword>
<sequence>MSTDLICDVARMTLGPDFDGEQEWLTGSAPSSDDCDSEALDLQQLAVRVLKAFHETTAESADSSSRWLINTKQCSQTIRTFLDFNGPDRLEESIPSPDEEEEIQKATVGMMMNYMVREEAREEAHEKAREEERKIAIEELNKLAADGLAQVIAMSENAKKRAALAQENADSESEPAASTVYASGTWFDRYRRLSHLSLPLTQASPESTVTDATESTLETDDVFAGKEIPALAI</sequence>
<organism evidence="1 2">
    <name type="scientific">Roridomyces roridus</name>
    <dbReference type="NCBI Taxonomy" id="1738132"/>
    <lineage>
        <taxon>Eukaryota</taxon>
        <taxon>Fungi</taxon>
        <taxon>Dikarya</taxon>
        <taxon>Basidiomycota</taxon>
        <taxon>Agaricomycotina</taxon>
        <taxon>Agaricomycetes</taxon>
        <taxon>Agaricomycetidae</taxon>
        <taxon>Agaricales</taxon>
        <taxon>Marasmiineae</taxon>
        <taxon>Mycenaceae</taxon>
        <taxon>Roridomyces</taxon>
    </lineage>
</organism>
<dbReference type="EMBL" id="JARKIF010000002">
    <property type="protein sequence ID" value="KAJ7646689.1"/>
    <property type="molecule type" value="Genomic_DNA"/>
</dbReference>
<gene>
    <name evidence="1" type="ORF">FB45DRAFT_860154</name>
</gene>
<protein>
    <submittedName>
        <fullName evidence="1">Uncharacterized protein</fullName>
    </submittedName>
</protein>
<dbReference type="AlphaFoldDB" id="A0AAD7CDZ2"/>
<evidence type="ECO:0000313" key="2">
    <source>
        <dbReference type="Proteomes" id="UP001221142"/>
    </source>
</evidence>
<accession>A0AAD7CDZ2</accession>
<reference evidence="1" key="1">
    <citation type="submission" date="2023-03" db="EMBL/GenBank/DDBJ databases">
        <title>Massive genome expansion in bonnet fungi (Mycena s.s.) driven by repeated elements and novel gene families across ecological guilds.</title>
        <authorList>
            <consortium name="Lawrence Berkeley National Laboratory"/>
            <person name="Harder C.B."/>
            <person name="Miyauchi S."/>
            <person name="Viragh M."/>
            <person name="Kuo A."/>
            <person name="Thoen E."/>
            <person name="Andreopoulos B."/>
            <person name="Lu D."/>
            <person name="Skrede I."/>
            <person name="Drula E."/>
            <person name="Henrissat B."/>
            <person name="Morin E."/>
            <person name="Kohler A."/>
            <person name="Barry K."/>
            <person name="LaButti K."/>
            <person name="Morin E."/>
            <person name="Salamov A."/>
            <person name="Lipzen A."/>
            <person name="Mereny Z."/>
            <person name="Hegedus B."/>
            <person name="Baldrian P."/>
            <person name="Stursova M."/>
            <person name="Weitz H."/>
            <person name="Taylor A."/>
            <person name="Grigoriev I.V."/>
            <person name="Nagy L.G."/>
            <person name="Martin F."/>
            <person name="Kauserud H."/>
        </authorList>
    </citation>
    <scope>NUCLEOTIDE SEQUENCE</scope>
    <source>
        <strain evidence="1">9284</strain>
    </source>
</reference>